<gene>
    <name evidence="1" type="ORF">ACOC_LOCUS11213</name>
</gene>
<sequence length="81" mass="9119">MTWVVLDAHVEPFWAEYEPILRNHSLKIADICTILSVHVFSVADVNCKDSRLLQWLSCARAISSTALQCQLADPLIIVLIL</sequence>
<protein>
    <submittedName>
        <fullName evidence="3">PINc domain-containing protein</fullName>
    </submittedName>
</protein>
<accession>A0A0R3PXY4</accession>
<dbReference type="AlphaFoldDB" id="A0A0R3PXY4"/>
<dbReference type="WBParaSite" id="ACOC_0001121201-mRNA-1">
    <property type="protein sequence ID" value="ACOC_0001121201-mRNA-1"/>
    <property type="gene ID" value="ACOC_0001121201"/>
</dbReference>
<proteinExistence type="predicted"/>
<dbReference type="Proteomes" id="UP000267027">
    <property type="component" value="Unassembled WGS sequence"/>
</dbReference>
<dbReference type="EMBL" id="UYYA01004640">
    <property type="protein sequence ID" value="VDM62798.1"/>
    <property type="molecule type" value="Genomic_DNA"/>
</dbReference>
<reference evidence="1 2" key="2">
    <citation type="submission" date="2018-11" db="EMBL/GenBank/DDBJ databases">
        <authorList>
            <consortium name="Pathogen Informatics"/>
        </authorList>
    </citation>
    <scope>NUCLEOTIDE SEQUENCE [LARGE SCALE GENOMIC DNA]</scope>
    <source>
        <strain evidence="1 2">Costa Rica</strain>
    </source>
</reference>
<name>A0A0R3PXY4_ANGCS</name>
<organism evidence="3">
    <name type="scientific">Angiostrongylus costaricensis</name>
    <name type="common">Nematode worm</name>
    <dbReference type="NCBI Taxonomy" id="334426"/>
    <lineage>
        <taxon>Eukaryota</taxon>
        <taxon>Metazoa</taxon>
        <taxon>Ecdysozoa</taxon>
        <taxon>Nematoda</taxon>
        <taxon>Chromadorea</taxon>
        <taxon>Rhabditida</taxon>
        <taxon>Rhabditina</taxon>
        <taxon>Rhabditomorpha</taxon>
        <taxon>Strongyloidea</taxon>
        <taxon>Metastrongylidae</taxon>
        <taxon>Angiostrongylus</taxon>
    </lineage>
</organism>
<reference evidence="3" key="1">
    <citation type="submission" date="2017-02" db="UniProtKB">
        <authorList>
            <consortium name="WormBaseParasite"/>
        </authorList>
    </citation>
    <scope>IDENTIFICATION</scope>
</reference>
<keyword evidence="2" id="KW-1185">Reference proteome</keyword>
<evidence type="ECO:0000313" key="1">
    <source>
        <dbReference type="EMBL" id="VDM62798.1"/>
    </source>
</evidence>
<evidence type="ECO:0000313" key="2">
    <source>
        <dbReference type="Proteomes" id="UP000267027"/>
    </source>
</evidence>
<evidence type="ECO:0000313" key="3">
    <source>
        <dbReference type="WBParaSite" id="ACOC_0001121201-mRNA-1"/>
    </source>
</evidence>